<dbReference type="Proteomes" id="UP000828941">
    <property type="component" value="Chromosome 3"/>
</dbReference>
<proteinExistence type="predicted"/>
<protein>
    <submittedName>
        <fullName evidence="1">Uncharacterized protein</fullName>
    </submittedName>
</protein>
<name>A0ACB9PUE4_BAUVA</name>
<sequence>MARRAMFTPLMVALLFMGAAAGFAAAQTNSTSDCGSKLVACADYLKSTNPPASCCDPLKETVETQLTCLCNLYSTPNLLQSLGVNVTDALQLSRRCGITSDLSSCNGTASSPSSQPPPPPASGGDNGSAGRVGVGFTGLSFLLLSWASMLLN</sequence>
<comment type="caution">
    <text evidence="1">The sequence shown here is derived from an EMBL/GenBank/DDBJ whole genome shotgun (WGS) entry which is preliminary data.</text>
</comment>
<dbReference type="EMBL" id="CM039428">
    <property type="protein sequence ID" value="KAI4352192.1"/>
    <property type="molecule type" value="Genomic_DNA"/>
</dbReference>
<accession>A0ACB9PUE4</accession>
<gene>
    <name evidence="1" type="ORF">L6164_006466</name>
</gene>
<reference evidence="1 2" key="1">
    <citation type="journal article" date="2022" name="DNA Res.">
        <title>Chromosomal-level genome assembly of the orchid tree Bauhinia variegata (Leguminosae; Cercidoideae) supports the allotetraploid origin hypothesis of Bauhinia.</title>
        <authorList>
            <person name="Zhong Y."/>
            <person name="Chen Y."/>
            <person name="Zheng D."/>
            <person name="Pang J."/>
            <person name="Liu Y."/>
            <person name="Luo S."/>
            <person name="Meng S."/>
            <person name="Qian L."/>
            <person name="Wei D."/>
            <person name="Dai S."/>
            <person name="Zhou R."/>
        </authorList>
    </citation>
    <scope>NUCLEOTIDE SEQUENCE [LARGE SCALE GENOMIC DNA]</scope>
    <source>
        <strain evidence="1">BV-YZ2020</strain>
    </source>
</reference>
<keyword evidence="2" id="KW-1185">Reference proteome</keyword>
<organism evidence="1 2">
    <name type="scientific">Bauhinia variegata</name>
    <name type="common">Purple orchid tree</name>
    <name type="synonym">Phanera variegata</name>
    <dbReference type="NCBI Taxonomy" id="167791"/>
    <lineage>
        <taxon>Eukaryota</taxon>
        <taxon>Viridiplantae</taxon>
        <taxon>Streptophyta</taxon>
        <taxon>Embryophyta</taxon>
        <taxon>Tracheophyta</taxon>
        <taxon>Spermatophyta</taxon>
        <taxon>Magnoliopsida</taxon>
        <taxon>eudicotyledons</taxon>
        <taxon>Gunneridae</taxon>
        <taxon>Pentapetalae</taxon>
        <taxon>rosids</taxon>
        <taxon>fabids</taxon>
        <taxon>Fabales</taxon>
        <taxon>Fabaceae</taxon>
        <taxon>Cercidoideae</taxon>
        <taxon>Cercideae</taxon>
        <taxon>Bauhiniinae</taxon>
        <taxon>Bauhinia</taxon>
    </lineage>
</organism>
<evidence type="ECO:0000313" key="1">
    <source>
        <dbReference type="EMBL" id="KAI4352192.1"/>
    </source>
</evidence>
<evidence type="ECO:0000313" key="2">
    <source>
        <dbReference type="Proteomes" id="UP000828941"/>
    </source>
</evidence>